<dbReference type="Proteomes" id="UP000265750">
    <property type="component" value="Unassembled WGS sequence"/>
</dbReference>
<dbReference type="EMBL" id="QYRN01000002">
    <property type="protein sequence ID" value="RIY02663.1"/>
    <property type="molecule type" value="Genomic_DNA"/>
</dbReference>
<reference evidence="2" key="1">
    <citation type="submission" date="2018-09" db="EMBL/GenBank/DDBJ databases">
        <authorList>
            <person name="Tuo L."/>
        </authorList>
    </citation>
    <scope>NUCLEOTIDE SEQUENCE [LARGE SCALE GENOMIC DNA]</scope>
    <source>
        <strain evidence="2">M2BS4Y-1</strain>
    </source>
</reference>
<gene>
    <name evidence="1" type="ORF">D3218_04695</name>
</gene>
<dbReference type="OrthoDB" id="7908469at2"/>
<proteinExistence type="predicted"/>
<organism evidence="1 2">
    <name type="scientific">Aureimonas flava</name>
    <dbReference type="NCBI Taxonomy" id="2320271"/>
    <lineage>
        <taxon>Bacteria</taxon>
        <taxon>Pseudomonadati</taxon>
        <taxon>Pseudomonadota</taxon>
        <taxon>Alphaproteobacteria</taxon>
        <taxon>Hyphomicrobiales</taxon>
        <taxon>Aurantimonadaceae</taxon>
        <taxon>Aureimonas</taxon>
    </lineage>
</organism>
<sequence length="77" mass="8274">MNCDDDILWLRDELTRRFDLVLRPSAGEIGLFRAEAARLAAVGGDREAAESAAARRVFLMPVATPAEGSASELRSAA</sequence>
<comment type="caution">
    <text evidence="1">The sequence shown here is derived from an EMBL/GenBank/DDBJ whole genome shotgun (WGS) entry which is preliminary data.</text>
</comment>
<name>A0A3A1WPJ0_9HYPH</name>
<protein>
    <submittedName>
        <fullName evidence="1">Uncharacterized protein</fullName>
    </submittedName>
</protein>
<evidence type="ECO:0000313" key="1">
    <source>
        <dbReference type="EMBL" id="RIY02663.1"/>
    </source>
</evidence>
<dbReference type="AlphaFoldDB" id="A0A3A1WPJ0"/>
<dbReference type="RefSeq" id="WP_119538741.1">
    <property type="nucleotide sequence ID" value="NZ_QYRN01000002.1"/>
</dbReference>
<evidence type="ECO:0000313" key="2">
    <source>
        <dbReference type="Proteomes" id="UP000265750"/>
    </source>
</evidence>
<accession>A0A3A1WPJ0</accession>
<keyword evidence="2" id="KW-1185">Reference proteome</keyword>